<sequence length="197" mass="22626">MYNTLGVLLAGGESRRFGQPKAFATYKKQYFWEISYQAIKKVTDTNIIISQSAYIDRFTRENSVSVYEDESPYKGKGPLAGIYTAMKKEQAEWYIVLSCDIPQITSKTLENLLKFRSNHIQAIIPKISGRIQPLVGVYHSSIFPEIENQLLTNQLKLTNLLDLIDVCYVNEQDLMINQEVFSNINTQSDYHKLLNND</sequence>
<dbReference type="HAMAP" id="MF_00316">
    <property type="entry name" value="MobA"/>
    <property type="match status" value="1"/>
</dbReference>
<keyword evidence="7 8" id="KW-0501">Molybdenum cofactor biosynthesis</keyword>
<keyword evidence="4 8" id="KW-0547">Nucleotide-binding</keyword>
<comment type="catalytic activity">
    <reaction evidence="8">
        <text>Mo-molybdopterin + GTP + H(+) = Mo-molybdopterin guanine dinucleotide + diphosphate</text>
        <dbReference type="Rhea" id="RHEA:34243"/>
        <dbReference type="ChEBI" id="CHEBI:15378"/>
        <dbReference type="ChEBI" id="CHEBI:33019"/>
        <dbReference type="ChEBI" id="CHEBI:37565"/>
        <dbReference type="ChEBI" id="CHEBI:71302"/>
        <dbReference type="ChEBI" id="CHEBI:71310"/>
        <dbReference type="EC" id="2.7.7.77"/>
    </reaction>
</comment>
<dbReference type="EC" id="2.7.7.77" evidence="8"/>
<keyword evidence="2 8" id="KW-0808">Transferase</keyword>
<dbReference type="Gene3D" id="3.90.550.10">
    <property type="entry name" value="Spore Coat Polysaccharide Biosynthesis Protein SpsA, Chain A"/>
    <property type="match status" value="1"/>
</dbReference>
<comment type="cofactor">
    <cofactor evidence="8">
        <name>Mg(2+)</name>
        <dbReference type="ChEBI" id="CHEBI:18420"/>
    </cofactor>
</comment>
<keyword evidence="1 8" id="KW-0963">Cytoplasm</keyword>
<evidence type="ECO:0000313" key="10">
    <source>
        <dbReference type="EMBL" id="TXC92176.1"/>
    </source>
</evidence>
<comment type="similarity">
    <text evidence="8">Belongs to the MobA family.</text>
</comment>
<feature type="binding site" evidence="8">
    <location>
        <position position="21"/>
    </location>
    <ligand>
        <name>GTP</name>
        <dbReference type="ChEBI" id="CHEBI:37565"/>
    </ligand>
</feature>
<evidence type="ECO:0000256" key="3">
    <source>
        <dbReference type="ARBA" id="ARBA00022723"/>
    </source>
</evidence>
<keyword evidence="11" id="KW-1185">Reference proteome</keyword>
<evidence type="ECO:0000256" key="1">
    <source>
        <dbReference type="ARBA" id="ARBA00022490"/>
    </source>
</evidence>
<organism evidence="10 11">
    <name type="scientific">Metabacillus litoralis</name>
    <dbReference type="NCBI Taxonomy" id="152268"/>
    <lineage>
        <taxon>Bacteria</taxon>
        <taxon>Bacillati</taxon>
        <taxon>Bacillota</taxon>
        <taxon>Bacilli</taxon>
        <taxon>Bacillales</taxon>
        <taxon>Bacillaceae</taxon>
        <taxon>Metabacillus</taxon>
    </lineage>
</organism>
<dbReference type="Pfam" id="PF12804">
    <property type="entry name" value="NTP_transf_3"/>
    <property type="match status" value="1"/>
</dbReference>
<comment type="domain">
    <text evidence="8">The N-terminal domain determines nucleotide recognition and specific binding, while the C-terminal domain determines the specific binding to the target protein.</text>
</comment>
<evidence type="ECO:0000256" key="2">
    <source>
        <dbReference type="ARBA" id="ARBA00022679"/>
    </source>
</evidence>
<dbReference type="EMBL" id="VOQF01000003">
    <property type="protein sequence ID" value="TXC92176.1"/>
    <property type="molecule type" value="Genomic_DNA"/>
</dbReference>
<dbReference type="GO" id="GO:0046872">
    <property type="term" value="F:metal ion binding"/>
    <property type="evidence" value="ECO:0007669"/>
    <property type="project" value="UniProtKB-KW"/>
</dbReference>
<evidence type="ECO:0000256" key="4">
    <source>
        <dbReference type="ARBA" id="ARBA00022741"/>
    </source>
</evidence>
<dbReference type="GO" id="GO:0061603">
    <property type="term" value="F:molybdenum cofactor guanylyltransferase activity"/>
    <property type="evidence" value="ECO:0007669"/>
    <property type="project" value="UniProtKB-EC"/>
</dbReference>
<dbReference type="PANTHER" id="PTHR19136:SF81">
    <property type="entry name" value="MOLYBDENUM COFACTOR GUANYLYLTRANSFERASE"/>
    <property type="match status" value="1"/>
</dbReference>
<reference evidence="10 11" key="1">
    <citation type="journal article" date="2005" name="Int. J. Syst. Evol. Microbiol.">
        <title>Bacillus litoralis sp. nov., isolated from a tidal flat of the Yellow Sea in Korea.</title>
        <authorList>
            <person name="Yoon J.H."/>
            <person name="Oh T.K."/>
        </authorList>
    </citation>
    <scope>NUCLEOTIDE SEQUENCE [LARGE SCALE GENOMIC DNA]</scope>
    <source>
        <strain evidence="10 11">SW-211</strain>
    </source>
</reference>
<name>A0A5C6W8Q5_9BACI</name>
<feature type="binding site" evidence="8">
    <location>
        <position position="69"/>
    </location>
    <ligand>
        <name>GTP</name>
        <dbReference type="ChEBI" id="CHEBI:37565"/>
    </ligand>
</feature>
<dbReference type="GO" id="GO:0006777">
    <property type="term" value="P:Mo-molybdopterin cofactor biosynthetic process"/>
    <property type="evidence" value="ECO:0007669"/>
    <property type="project" value="UniProtKB-KW"/>
</dbReference>
<dbReference type="PANTHER" id="PTHR19136">
    <property type="entry name" value="MOLYBDENUM COFACTOR GUANYLYLTRANSFERASE"/>
    <property type="match status" value="1"/>
</dbReference>
<comment type="caution">
    <text evidence="10">The sequence shown here is derived from an EMBL/GenBank/DDBJ whole genome shotgun (WGS) entry which is preliminary data.</text>
</comment>
<keyword evidence="3 8" id="KW-0479">Metal-binding</keyword>
<protein>
    <recommendedName>
        <fullName evidence="8">Probable molybdenum cofactor guanylyltransferase</fullName>
        <shortName evidence="8">MoCo guanylyltransferase</shortName>
        <ecNumber evidence="8">2.7.7.77</ecNumber>
    </recommendedName>
    <alternativeName>
        <fullName evidence="8">GTP:molybdopterin guanylyltransferase</fullName>
    </alternativeName>
    <alternativeName>
        <fullName evidence="8">Mo-MPT guanylyltransferase</fullName>
    </alternativeName>
    <alternativeName>
        <fullName evidence="8">Molybdopterin guanylyltransferase</fullName>
    </alternativeName>
    <alternativeName>
        <fullName evidence="8">Molybdopterin-guanine dinucleotide synthase</fullName>
        <shortName evidence="8">MGD synthase</shortName>
    </alternativeName>
</protein>
<dbReference type="SUPFAM" id="SSF53448">
    <property type="entry name" value="Nucleotide-diphospho-sugar transferases"/>
    <property type="match status" value="1"/>
</dbReference>
<accession>A0A5C6W8Q5</accession>
<keyword evidence="6 8" id="KW-0342">GTP-binding</keyword>
<dbReference type="GO" id="GO:0005737">
    <property type="term" value="C:cytoplasm"/>
    <property type="evidence" value="ECO:0007669"/>
    <property type="project" value="UniProtKB-SubCell"/>
</dbReference>
<dbReference type="Proteomes" id="UP000321363">
    <property type="component" value="Unassembled WGS sequence"/>
</dbReference>
<feature type="binding site" evidence="8">
    <location>
        <position position="100"/>
    </location>
    <ligand>
        <name>Mg(2+)</name>
        <dbReference type="ChEBI" id="CHEBI:18420"/>
    </ligand>
</feature>
<evidence type="ECO:0000256" key="6">
    <source>
        <dbReference type="ARBA" id="ARBA00023134"/>
    </source>
</evidence>
<dbReference type="InterPro" id="IPR025877">
    <property type="entry name" value="MobA-like_NTP_Trfase"/>
</dbReference>
<feature type="binding site" evidence="8">
    <location>
        <begin position="9"/>
        <end position="11"/>
    </location>
    <ligand>
        <name>GTP</name>
        <dbReference type="ChEBI" id="CHEBI:37565"/>
    </ligand>
</feature>
<comment type="caution">
    <text evidence="8">Lacks conserved residue(s) required for the propagation of feature annotation.</text>
</comment>
<gene>
    <name evidence="8" type="primary">mobA</name>
    <name evidence="10" type="ORF">FS935_07280</name>
</gene>
<keyword evidence="5 8" id="KW-0460">Magnesium</keyword>
<dbReference type="InterPro" id="IPR013482">
    <property type="entry name" value="Molybde_CF_guanTrfase"/>
</dbReference>
<dbReference type="RefSeq" id="WP_146947023.1">
    <property type="nucleotide sequence ID" value="NZ_VOQF01000003.1"/>
</dbReference>
<dbReference type="AlphaFoldDB" id="A0A5C6W8Q5"/>
<evidence type="ECO:0000256" key="7">
    <source>
        <dbReference type="ARBA" id="ARBA00023150"/>
    </source>
</evidence>
<comment type="subcellular location">
    <subcellularLocation>
        <location evidence="8">Cytoplasm</location>
    </subcellularLocation>
</comment>
<evidence type="ECO:0000256" key="5">
    <source>
        <dbReference type="ARBA" id="ARBA00022842"/>
    </source>
</evidence>
<evidence type="ECO:0000259" key="9">
    <source>
        <dbReference type="Pfam" id="PF12804"/>
    </source>
</evidence>
<evidence type="ECO:0000256" key="8">
    <source>
        <dbReference type="HAMAP-Rule" id="MF_00316"/>
    </source>
</evidence>
<dbReference type="InterPro" id="IPR029044">
    <property type="entry name" value="Nucleotide-diphossugar_trans"/>
</dbReference>
<feature type="domain" description="MobA-like NTP transferase" evidence="9">
    <location>
        <begin position="6"/>
        <end position="150"/>
    </location>
</feature>
<proteinExistence type="inferred from homology"/>
<dbReference type="OrthoDB" id="9788394at2"/>
<keyword evidence="10" id="KW-0548">Nucleotidyltransferase</keyword>
<dbReference type="CDD" id="cd02503">
    <property type="entry name" value="MobA"/>
    <property type="match status" value="1"/>
</dbReference>
<evidence type="ECO:0000313" key="11">
    <source>
        <dbReference type="Proteomes" id="UP000321363"/>
    </source>
</evidence>
<feature type="binding site" evidence="8">
    <location>
        <position position="100"/>
    </location>
    <ligand>
        <name>GTP</name>
        <dbReference type="ChEBI" id="CHEBI:37565"/>
    </ligand>
</feature>
<dbReference type="GO" id="GO:0005525">
    <property type="term" value="F:GTP binding"/>
    <property type="evidence" value="ECO:0007669"/>
    <property type="project" value="UniProtKB-UniRule"/>
</dbReference>
<comment type="function">
    <text evidence="8">Transfers a GMP moiety from GTP to Mo-molybdopterin (Mo-MPT) cofactor (Moco or molybdenum cofactor) to form Mo-molybdopterin guanine dinucleotide (Mo-MGD) cofactor.</text>
</comment>